<organism evidence="4 5">
    <name type="scientific">Gossypium hirsutum</name>
    <name type="common">Upland cotton</name>
    <name type="synonym">Gossypium mexicanum</name>
    <dbReference type="NCBI Taxonomy" id="3635"/>
    <lineage>
        <taxon>Eukaryota</taxon>
        <taxon>Viridiplantae</taxon>
        <taxon>Streptophyta</taxon>
        <taxon>Embryophyta</taxon>
        <taxon>Tracheophyta</taxon>
        <taxon>Spermatophyta</taxon>
        <taxon>Magnoliopsida</taxon>
        <taxon>eudicotyledons</taxon>
        <taxon>Gunneridae</taxon>
        <taxon>Pentapetalae</taxon>
        <taxon>rosids</taxon>
        <taxon>malvids</taxon>
        <taxon>Malvales</taxon>
        <taxon>Malvaceae</taxon>
        <taxon>Malvoideae</taxon>
        <taxon>Gossypium</taxon>
    </lineage>
</organism>
<keyword evidence="2" id="KW-0698">rRNA processing</keyword>
<proteinExistence type="inferred from homology"/>
<dbReference type="STRING" id="3635.A0A1U8JIC9"/>
<comment type="similarity">
    <text evidence="1">Belongs to the TSR2 family.</text>
</comment>
<dbReference type="Proteomes" id="UP000818029">
    <property type="component" value="Chromosome A09"/>
</dbReference>
<gene>
    <name evidence="5" type="primary">LOC107906066</name>
</gene>
<dbReference type="InterPro" id="IPR019398">
    <property type="entry name" value="Pre-rRNA_process_TSR2"/>
</dbReference>
<dbReference type="PaxDb" id="3635-A0A1U8JIC9"/>
<dbReference type="OrthoDB" id="263560at2759"/>
<sequence>MESLNGINNHSSLPSTHKKPDLSAASRDRFLQGITVLLSRWHGLQMAVQNQWGGLDSFQKSQQLAADVFSWFIQSKAHRVEDLEYLLHESMLLSLNTEIEDGSIEEVAEQLMIMHEEYLHGNHQTNQILDVVEE</sequence>
<evidence type="ECO:0000313" key="4">
    <source>
        <dbReference type="Proteomes" id="UP000818029"/>
    </source>
</evidence>
<dbReference type="GO" id="GO:0005634">
    <property type="term" value="C:nucleus"/>
    <property type="evidence" value="ECO:0000318"/>
    <property type="project" value="GO_Central"/>
</dbReference>
<feature type="region of interest" description="Disordered" evidence="3">
    <location>
        <begin position="1"/>
        <end position="21"/>
    </location>
</feature>
<dbReference type="Pfam" id="PF10273">
    <property type="entry name" value="WGG"/>
    <property type="match status" value="1"/>
</dbReference>
<dbReference type="RefSeq" id="XP_016688413.1">
    <property type="nucleotide sequence ID" value="XM_016832924.2"/>
</dbReference>
<dbReference type="AlphaFoldDB" id="A0A1U8JIC9"/>
<dbReference type="KEGG" id="ghi:107906066"/>
<reference evidence="5" key="2">
    <citation type="submission" date="2025-08" db="UniProtKB">
        <authorList>
            <consortium name="RefSeq"/>
        </authorList>
    </citation>
    <scope>IDENTIFICATION</scope>
</reference>
<accession>A0A1U8JIC9</accession>
<dbReference type="SMR" id="A0A1U8JIC9"/>
<evidence type="ECO:0000256" key="1">
    <source>
        <dbReference type="ARBA" id="ARBA00006524"/>
    </source>
</evidence>
<evidence type="ECO:0000256" key="3">
    <source>
        <dbReference type="SAM" id="MobiDB-lite"/>
    </source>
</evidence>
<feature type="compositionally biased region" description="Polar residues" evidence="3">
    <location>
        <begin position="1"/>
        <end position="15"/>
    </location>
</feature>
<name>A0A1U8JIC9_GOSHI</name>
<dbReference type="OMA" id="MAVKNQW"/>
<dbReference type="GO" id="GO:0000462">
    <property type="term" value="P:maturation of SSU-rRNA from tricistronic rRNA transcript (SSU-rRNA, 5.8S rRNA, LSU-rRNA)"/>
    <property type="evidence" value="ECO:0000318"/>
    <property type="project" value="GO_Central"/>
</dbReference>
<dbReference type="PANTHER" id="PTHR21250">
    <property type="entry name" value="PRE-RRNA-PROCESSING PROTEIN TSR2 HOMOLOG"/>
    <property type="match status" value="1"/>
</dbReference>
<reference evidence="4" key="1">
    <citation type="journal article" date="2020" name="Nat. Genet.">
        <title>Genomic diversifications of five Gossypium allopolyploid species and their impact on cotton improvement.</title>
        <authorList>
            <person name="Chen Z.J."/>
            <person name="Sreedasyam A."/>
            <person name="Ando A."/>
            <person name="Song Q."/>
            <person name="De Santiago L.M."/>
            <person name="Hulse-Kemp A.M."/>
            <person name="Ding M."/>
            <person name="Ye W."/>
            <person name="Kirkbride R.C."/>
            <person name="Jenkins J."/>
            <person name="Plott C."/>
            <person name="Lovell J."/>
            <person name="Lin Y.M."/>
            <person name="Vaughn R."/>
            <person name="Liu B."/>
            <person name="Simpson S."/>
            <person name="Scheffler B.E."/>
            <person name="Wen L."/>
            <person name="Saski C.A."/>
            <person name="Grover C.E."/>
            <person name="Hu G."/>
            <person name="Conover J.L."/>
            <person name="Carlson J.W."/>
            <person name="Shu S."/>
            <person name="Boston L.B."/>
            <person name="Williams M."/>
            <person name="Peterson D.G."/>
            <person name="McGee K."/>
            <person name="Jones D.C."/>
            <person name="Wendel J.F."/>
            <person name="Stelly D.M."/>
            <person name="Grimwood J."/>
            <person name="Schmutz J."/>
        </authorList>
    </citation>
    <scope>NUCLEOTIDE SEQUENCE [LARGE SCALE GENOMIC DNA]</scope>
    <source>
        <strain evidence="4">cv. TM-1</strain>
    </source>
</reference>
<dbReference type="GeneID" id="107906066"/>
<protein>
    <submittedName>
        <fullName evidence="5">Pre-rRNA-processing protein TSR2 homolog</fullName>
    </submittedName>
</protein>
<evidence type="ECO:0000256" key="2">
    <source>
        <dbReference type="ARBA" id="ARBA00022552"/>
    </source>
</evidence>
<keyword evidence="4" id="KW-1185">Reference proteome</keyword>
<evidence type="ECO:0000313" key="5">
    <source>
        <dbReference type="RefSeq" id="XP_016688413.1"/>
    </source>
</evidence>